<dbReference type="InterPro" id="IPR032584">
    <property type="entry name" value="DUF4913"/>
</dbReference>
<sequence>MSDEHPEDSGDDQAEDAQLVFGSAAQFFAEFLRYVYRRPVGTTLKWSAEWWRCDEAVLRIEALWRSWESLRQDPATGMSVWYRDHADHHMSVLLSADGPFSTCRDRTAPGDPLPLCGQR</sequence>
<gene>
    <name evidence="1" type="ordered locus">PACID_14670</name>
</gene>
<dbReference type="PATRIC" id="fig|1171373.8.peg.1455"/>
<name>K7RSC4_ACIA4</name>
<dbReference type="eggNOG" id="ENOG5032YIM">
    <property type="taxonomic scope" value="Bacteria"/>
</dbReference>
<proteinExistence type="predicted"/>
<protein>
    <recommendedName>
        <fullName evidence="3">DUF4913 domain-containing protein</fullName>
    </recommendedName>
</protein>
<dbReference type="STRING" id="1171373.PACID_14670"/>
<dbReference type="Pfam" id="PF16259">
    <property type="entry name" value="DUF4913"/>
    <property type="match status" value="1"/>
</dbReference>
<evidence type="ECO:0008006" key="3">
    <source>
        <dbReference type="Google" id="ProtNLM"/>
    </source>
</evidence>
<organism evidence="1 2">
    <name type="scientific">Acidipropionibacterium acidipropionici (strain ATCC 4875 / DSM 20272 / JCM 6432 / NBRC 12425 / NCIMB 8070 / 4)</name>
    <name type="common">Propionibacterium acidipropionici</name>
    <dbReference type="NCBI Taxonomy" id="1171373"/>
    <lineage>
        <taxon>Bacteria</taxon>
        <taxon>Bacillati</taxon>
        <taxon>Actinomycetota</taxon>
        <taxon>Actinomycetes</taxon>
        <taxon>Propionibacteriales</taxon>
        <taxon>Propionibacteriaceae</taxon>
        <taxon>Acidipropionibacterium</taxon>
    </lineage>
</organism>
<dbReference type="HOGENOM" id="CLU_142117_1_0_11"/>
<evidence type="ECO:0000313" key="1">
    <source>
        <dbReference type="EMBL" id="AFV89281.1"/>
    </source>
</evidence>
<dbReference type="AlphaFoldDB" id="K7RSC4"/>
<reference evidence="1 2" key="1">
    <citation type="journal article" date="2012" name="BMC Genomics">
        <title>The genome sequence of Propionibacterium acidipropionici provides insights into its biotechnological and industrial potential.</title>
        <authorList>
            <person name="Parizzi L.P."/>
            <person name="Grassi M.C."/>
            <person name="Llerena L.A."/>
            <person name="Carazzolle M.F."/>
            <person name="Queiroz V.L."/>
            <person name="Lunardi I."/>
            <person name="Zeidler A.F."/>
            <person name="Teixeira P.J."/>
            <person name="Mieczkowski P."/>
            <person name="Rincones J."/>
            <person name="Pereira G.A."/>
        </authorList>
    </citation>
    <scope>NUCLEOTIDE SEQUENCE [LARGE SCALE GENOMIC DNA]</scope>
    <source>
        <strain evidence="2">ATCC 4875 / DSM 20272 / JCM 6432 / NBRC 12425 / NCIMB 8070</strain>
    </source>
</reference>
<dbReference type="KEGG" id="pbo:PACID_14670"/>
<dbReference type="Proteomes" id="UP000000214">
    <property type="component" value="Chromosome"/>
</dbReference>
<evidence type="ECO:0000313" key="2">
    <source>
        <dbReference type="Proteomes" id="UP000000214"/>
    </source>
</evidence>
<accession>K7RSC4</accession>
<dbReference type="RefSeq" id="WP_015070188.1">
    <property type="nucleotide sequence ID" value="NC_019395.1"/>
</dbReference>
<dbReference type="EMBL" id="CP003493">
    <property type="protein sequence ID" value="AFV89281.1"/>
    <property type="molecule type" value="Genomic_DNA"/>
</dbReference>